<evidence type="ECO:0000313" key="3">
    <source>
        <dbReference type="Proteomes" id="UP000199107"/>
    </source>
</evidence>
<dbReference type="EMBL" id="FNGH01000027">
    <property type="protein sequence ID" value="SDM91599.1"/>
    <property type="molecule type" value="Genomic_DNA"/>
</dbReference>
<proteinExistence type="predicted"/>
<evidence type="ECO:0000256" key="1">
    <source>
        <dbReference type="SAM" id="SignalP"/>
    </source>
</evidence>
<dbReference type="OrthoDB" id="6077363at2"/>
<gene>
    <name evidence="2" type="ORF">SAMN05192555_1277</name>
</gene>
<dbReference type="STRING" id="48727.SAMN05192555_1277"/>
<keyword evidence="1" id="KW-0732">Signal</keyword>
<organism evidence="2 3">
    <name type="scientific">Franzmannia pantelleriensis</name>
    <dbReference type="NCBI Taxonomy" id="48727"/>
    <lineage>
        <taxon>Bacteria</taxon>
        <taxon>Pseudomonadati</taxon>
        <taxon>Pseudomonadota</taxon>
        <taxon>Gammaproteobacteria</taxon>
        <taxon>Oceanospirillales</taxon>
        <taxon>Halomonadaceae</taxon>
        <taxon>Franzmannia</taxon>
    </lineage>
</organism>
<dbReference type="AlphaFoldDB" id="A0A1G9X4B0"/>
<dbReference type="Proteomes" id="UP000199107">
    <property type="component" value="Unassembled WGS sequence"/>
</dbReference>
<protein>
    <submittedName>
        <fullName evidence="2">Uncharacterized protein</fullName>
    </submittedName>
</protein>
<evidence type="ECO:0000313" key="2">
    <source>
        <dbReference type="EMBL" id="SDM91599.1"/>
    </source>
</evidence>
<reference evidence="3" key="1">
    <citation type="submission" date="2016-10" db="EMBL/GenBank/DDBJ databases">
        <authorList>
            <person name="Varghese N."/>
            <person name="Submissions S."/>
        </authorList>
    </citation>
    <scope>NUCLEOTIDE SEQUENCE [LARGE SCALE GENOMIC DNA]</scope>
    <source>
        <strain evidence="3">AAP</strain>
    </source>
</reference>
<feature type="signal peptide" evidence="1">
    <location>
        <begin position="1"/>
        <end position="21"/>
    </location>
</feature>
<dbReference type="RefSeq" id="WP_089660732.1">
    <property type="nucleotide sequence ID" value="NZ_FNGH01000027.1"/>
</dbReference>
<keyword evidence="3" id="KW-1185">Reference proteome</keyword>
<accession>A0A1G9X4B0</accession>
<feature type="chain" id="PRO_5011598032" evidence="1">
    <location>
        <begin position="22"/>
        <end position="222"/>
    </location>
</feature>
<sequence>MRFSTAVIASLALLLSLPPVAFGQSLSQEWQGYDDALARGERHANLWQASWVGIYGASLGLNAYQASEASDRDDRYDARVGVVKSALALGGMFLNRQPHPEAYRNFRALEEGDDLDRARALIRETAADEQQRRSFEARLGSLAVNTASGLLIGVGDGRGRDGAINFATGMLISELQLQTQPRQAGHALNRFQPAQASLGELRFDYEYALLASPEQLGVAIRY</sequence>
<name>A0A1G9X4B0_9GAMM</name>